<evidence type="ECO:0000256" key="1">
    <source>
        <dbReference type="ARBA" id="ARBA00004514"/>
    </source>
</evidence>
<keyword evidence="6" id="KW-0326">Glycosidase</keyword>
<dbReference type="PANTHER" id="PTHR13246:SF1">
    <property type="entry name" value="CYTOSOLIC ENDO-BETA-N-ACETYLGLUCOSAMINIDASE"/>
    <property type="match status" value="1"/>
</dbReference>
<name>A0A2J7RIT5_9NEOP</name>
<comment type="function">
    <text evidence="8">Endoglycosidase that releases N-glycans from glycoproteins by cleaving the beta-1,4-glycosidic bond in the N,N'-diacetylchitobiose core. Involved in the processing of free oligosaccharides in the cytosol.</text>
</comment>
<evidence type="ECO:0000256" key="7">
    <source>
        <dbReference type="ARBA" id="ARBA00034414"/>
    </source>
</evidence>
<dbReference type="FunFam" id="3.20.20.80:FF:000043">
    <property type="entry name" value="cytosolic endo-beta-N-acetylglucosaminidase"/>
    <property type="match status" value="1"/>
</dbReference>
<protein>
    <recommendedName>
        <fullName evidence="9">Cytosolic endo-beta-N-acetylglucosaminidase</fullName>
        <ecNumber evidence="3">3.2.1.96</ecNumber>
    </recommendedName>
</protein>
<evidence type="ECO:0000256" key="3">
    <source>
        <dbReference type="ARBA" id="ARBA00012566"/>
    </source>
</evidence>
<organism evidence="11 12">
    <name type="scientific">Cryptotermes secundus</name>
    <dbReference type="NCBI Taxonomy" id="105785"/>
    <lineage>
        <taxon>Eukaryota</taxon>
        <taxon>Metazoa</taxon>
        <taxon>Ecdysozoa</taxon>
        <taxon>Arthropoda</taxon>
        <taxon>Hexapoda</taxon>
        <taxon>Insecta</taxon>
        <taxon>Pterygota</taxon>
        <taxon>Neoptera</taxon>
        <taxon>Polyneoptera</taxon>
        <taxon>Dictyoptera</taxon>
        <taxon>Blattodea</taxon>
        <taxon>Blattoidea</taxon>
        <taxon>Termitoidae</taxon>
        <taxon>Kalotermitidae</taxon>
        <taxon>Cryptotermitinae</taxon>
        <taxon>Cryptotermes</taxon>
    </lineage>
</organism>
<proteinExistence type="inferred from homology"/>
<dbReference type="InterPro" id="IPR032979">
    <property type="entry name" value="ENGase"/>
</dbReference>
<dbReference type="Gene3D" id="2.60.120.260">
    <property type="entry name" value="Galactose-binding domain-like"/>
    <property type="match status" value="1"/>
</dbReference>
<dbReference type="STRING" id="105785.A0A2J7RIT5"/>
<accession>A0A2J7RIT5</accession>
<dbReference type="PANTHER" id="PTHR13246">
    <property type="entry name" value="ENDO BETA N-ACETYLGLUCOSAMINIDASE"/>
    <property type="match status" value="1"/>
</dbReference>
<evidence type="ECO:0000259" key="10">
    <source>
        <dbReference type="Pfam" id="PF03644"/>
    </source>
</evidence>
<comment type="subcellular location">
    <subcellularLocation>
        <location evidence="1">Cytoplasm</location>
        <location evidence="1">Cytosol</location>
    </subcellularLocation>
</comment>
<keyword evidence="12" id="KW-1185">Reference proteome</keyword>
<evidence type="ECO:0000256" key="2">
    <source>
        <dbReference type="ARBA" id="ARBA00007849"/>
    </source>
</evidence>
<evidence type="ECO:0000256" key="9">
    <source>
        <dbReference type="ARBA" id="ARBA00072457"/>
    </source>
</evidence>
<evidence type="ECO:0000256" key="5">
    <source>
        <dbReference type="ARBA" id="ARBA00022801"/>
    </source>
</evidence>
<dbReference type="InParanoid" id="A0A2J7RIT5"/>
<evidence type="ECO:0000313" key="12">
    <source>
        <dbReference type="Proteomes" id="UP000235965"/>
    </source>
</evidence>
<dbReference type="GO" id="GO:0005829">
    <property type="term" value="C:cytosol"/>
    <property type="evidence" value="ECO:0007669"/>
    <property type="project" value="UniProtKB-SubCell"/>
</dbReference>
<keyword evidence="4" id="KW-0963">Cytoplasm</keyword>
<keyword evidence="5" id="KW-0378">Hydrolase</keyword>
<feature type="domain" description="Cytosolic endo-beta-N-acetylglucosaminidase TIM barrel" evidence="10">
    <location>
        <begin position="95"/>
        <end position="369"/>
    </location>
</feature>
<dbReference type="Pfam" id="PF03644">
    <property type="entry name" value="Glyco_hydro_85"/>
    <property type="match status" value="1"/>
</dbReference>
<comment type="caution">
    <text evidence="11">The sequence shown here is derived from an EMBL/GenBank/DDBJ whole genome shotgun (WGS) entry which is preliminary data.</text>
</comment>
<evidence type="ECO:0000256" key="8">
    <source>
        <dbReference type="ARBA" id="ARBA00054935"/>
    </source>
</evidence>
<dbReference type="EC" id="3.2.1.96" evidence="3"/>
<dbReference type="OrthoDB" id="284473at2759"/>
<dbReference type="InterPro" id="IPR005201">
    <property type="entry name" value="TIM_ENGase"/>
</dbReference>
<comment type="similarity">
    <text evidence="2">Belongs to the glycosyl hydrolase 85 family.</text>
</comment>
<gene>
    <name evidence="11" type="ORF">B7P43_G00656</name>
</gene>
<comment type="catalytic activity">
    <reaction evidence="7">
        <text>an N(4)-(oligosaccharide-(1-&gt;3)-[oligosaccharide-(1-&gt;6)]-beta-D-Man-(1-&gt;4)-beta-D-GlcNAc-(1-&gt;4)-alpha-D-GlcNAc)-L-asparaginyl-[protein] + H2O = an oligosaccharide-(1-&gt;3)-[oligosaccharide-(1-&gt;6)]-beta-D-Man-(1-&gt;4)-D-GlcNAc + N(4)-(N-acetyl-beta-D-glucosaminyl)-L-asparaginyl-[protein]</text>
        <dbReference type="Rhea" id="RHEA:73067"/>
        <dbReference type="Rhea" id="RHEA-COMP:12603"/>
        <dbReference type="Rhea" id="RHEA-COMP:18176"/>
        <dbReference type="ChEBI" id="CHEBI:15377"/>
        <dbReference type="ChEBI" id="CHEBI:132248"/>
        <dbReference type="ChEBI" id="CHEBI:192714"/>
        <dbReference type="ChEBI" id="CHEBI:192715"/>
        <dbReference type="EC" id="3.2.1.96"/>
    </reaction>
</comment>
<dbReference type="Gene3D" id="3.20.20.80">
    <property type="entry name" value="Glycosidases"/>
    <property type="match status" value="1"/>
</dbReference>
<dbReference type="CDD" id="cd06547">
    <property type="entry name" value="GH85_ENGase"/>
    <property type="match status" value="1"/>
</dbReference>
<reference evidence="11 12" key="1">
    <citation type="submission" date="2017-12" db="EMBL/GenBank/DDBJ databases">
        <title>Hemimetabolous genomes reveal molecular basis of termite eusociality.</title>
        <authorList>
            <person name="Harrison M.C."/>
            <person name="Jongepier E."/>
            <person name="Robertson H.M."/>
            <person name="Arning N."/>
            <person name="Bitard-Feildel T."/>
            <person name="Chao H."/>
            <person name="Childers C.P."/>
            <person name="Dinh H."/>
            <person name="Doddapaneni H."/>
            <person name="Dugan S."/>
            <person name="Gowin J."/>
            <person name="Greiner C."/>
            <person name="Han Y."/>
            <person name="Hu H."/>
            <person name="Hughes D.S.T."/>
            <person name="Huylmans A.-K."/>
            <person name="Kemena C."/>
            <person name="Kremer L.P.M."/>
            <person name="Lee S.L."/>
            <person name="Lopez-Ezquerra A."/>
            <person name="Mallet L."/>
            <person name="Monroy-Kuhn J.M."/>
            <person name="Moser A."/>
            <person name="Murali S.C."/>
            <person name="Muzny D.M."/>
            <person name="Otani S."/>
            <person name="Piulachs M.-D."/>
            <person name="Poelchau M."/>
            <person name="Qu J."/>
            <person name="Schaub F."/>
            <person name="Wada-Katsumata A."/>
            <person name="Worley K.C."/>
            <person name="Xie Q."/>
            <person name="Ylla G."/>
            <person name="Poulsen M."/>
            <person name="Gibbs R.A."/>
            <person name="Schal C."/>
            <person name="Richards S."/>
            <person name="Belles X."/>
            <person name="Korb J."/>
            <person name="Bornberg-Bauer E."/>
        </authorList>
    </citation>
    <scope>NUCLEOTIDE SEQUENCE [LARGE SCALE GENOMIC DNA]</scope>
    <source>
        <tissue evidence="11">Whole body</tissue>
    </source>
</reference>
<evidence type="ECO:0000313" key="11">
    <source>
        <dbReference type="EMBL" id="PNF40736.1"/>
    </source>
</evidence>
<dbReference type="Proteomes" id="UP000235965">
    <property type="component" value="Unassembled WGS sequence"/>
</dbReference>
<sequence>MCDGEETSLVENRFQWSDDKNVCTPILSYVDVQKLKCFRPPWHDRILALSNTSSSCYSGQDLQCRRAHPDLLKQRRERKDVPKTLFCHDLRGGYREDRFVNGSPKHEEYRFFHWAGIDTFIYFSHQLVTIPPPVWVNSAHLHGTKVLGTLITEWDDGKKVWDEILKSDGAVEDFVDNLVAVCCHFGFDGYLLNVENTIPPEHVSRLEWFVQLIHHKLHDKIPHAEVIWYDSVTEKGELKWQDELNSLNRTFFDNCDGIFLNYTWKEENLKTSAENAGSRHLDVYVGVDVFGRNCYGGGGFNSCQAVELARKYSLSVALFAPSWVHEYLGSPHFVHLEYAFWQKLWPYLYVHGPTQLPFSTTFCQGYGEKLYHNGQVVSDAPWYNLSKQQYQPSVPSCLEDKFVEPILKARKEEGSTNSVKEDVLQLITTGCIQHCSLDAFTGGGCLQISRSCSGNKSQRILICSFSADGQILVSVATKAPSKGNPNLNVLLVTEDSKGSCSKWLLMGQGAGNSDDDRKHVFPLTQKQIEKLKHRVESDLFDSLSPSIGSGWKLSHHLLDLQETIVEIGVELCEPGNSILLGLLRILPLTAQE</sequence>
<dbReference type="GO" id="GO:0033925">
    <property type="term" value="F:mannosyl-glycoprotein endo-beta-N-acetylglucosaminidase activity"/>
    <property type="evidence" value="ECO:0007669"/>
    <property type="project" value="UniProtKB-EC"/>
</dbReference>
<evidence type="ECO:0000256" key="4">
    <source>
        <dbReference type="ARBA" id="ARBA00022490"/>
    </source>
</evidence>
<dbReference type="EMBL" id="NEVH01003493">
    <property type="protein sequence ID" value="PNF40736.1"/>
    <property type="molecule type" value="Genomic_DNA"/>
</dbReference>
<evidence type="ECO:0000256" key="6">
    <source>
        <dbReference type="ARBA" id="ARBA00023295"/>
    </source>
</evidence>
<dbReference type="AlphaFoldDB" id="A0A2J7RIT5"/>